<gene>
    <name evidence="4" type="ORF">RFI_30251</name>
</gene>
<keyword evidence="1" id="KW-0677">Repeat</keyword>
<feature type="repeat" description="TPR" evidence="3">
    <location>
        <begin position="511"/>
        <end position="544"/>
    </location>
</feature>
<proteinExistence type="predicted"/>
<dbReference type="InterPro" id="IPR011990">
    <property type="entry name" value="TPR-like_helical_dom_sf"/>
</dbReference>
<reference evidence="4 5" key="1">
    <citation type="journal article" date="2013" name="Curr. Biol.">
        <title>The Genome of the Foraminiferan Reticulomyxa filosa.</title>
        <authorList>
            <person name="Glockner G."/>
            <person name="Hulsmann N."/>
            <person name="Schleicher M."/>
            <person name="Noegel A.A."/>
            <person name="Eichinger L."/>
            <person name="Gallinger C."/>
            <person name="Pawlowski J."/>
            <person name="Sierra R."/>
            <person name="Euteneuer U."/>
            <person name="Pillet L."/>
            <person name="Moustafa A."/>
            <person name="Platzer M."/>
            <person name="Groth M."/>
            <person name="Szafranski K."/>
            <person name="Schliwa M."/>
        </authorList>
    </citation>
    <scope>NUCLEOTIDE SEQUENCE [LARGE SCALE GENOMIC DNA]</scope>
</reference>
<dbReference type="PROSITE" id="PS50005">
    <property type="entry name" value="TPR"/>
    <property type="match status" value="3"/>
</dbReference>
<comment type="caution">
    <text evidence="4">The sequence shown here is derived from an EMBL/GenBank/DDBJ whole genome shotgun (WGS) entry which is preliminary data.</text>
</comment>
<dbReference type="SMART" id="SM00028">
    <property type="entry name" value="TPR"/>
    <property type="match status" value="9"/>
</dbReference>
<dbReference type="PANTHER" id="PTHR45641">
    <property type="entry name" value="TETRATRICOPEPTIDE REPEAT PROTEIN (AFU_ORTHOLOGUE AFUA_6G03870)"/>
    <property type="match status" value="1"/>
</dbReference>
<accession>X6M0J1</accession>
<dbReference type="Pfam" id="PF13424">
    <property type="entry name" value="TPR_12"/>
    <property type="match status" value="4"/>
</dbReference>
<keyword evidence="2 3" id="KW-0802">TPR repeat</keyword>
<dbReference type="OrthoDB" id="5986190at2759"/>
<evidence type="ECO:0000256" key="2">
    <source>
        <dbReference type="ARBA" id="ARBA00022803"/>
    </source>
</evidence>
<dbReference type="InterPro" id="IPR019734">
    <property type="entry name" value="TPR_rpt"/>
</dbReference>
<dbReference type="EMBL" id="ASPP01026463">
    <property type="protein sequence ID" value="ETO07141.1"/>
    <property type="molecule type" value="Genomic_DNA"/>
</dbReference>
<feature type="repeat" description="TPR" evidence="3">
    <location>
        <begin position="257"/>
        <end position="290"/>
    </location>
</feature>
<dbReference type="Gene3D" id="1.25.40.10">
    <property type="entry name" value="Tetratricopeptide repeat domain"/>
    <property type="match status" value="3"/>
</dbReference>
<feature type="repeat" description="TPR" evidence="3">
    <location>
        <begin position="383"/>
        <end position="416"/>
    </location>
</feature>
<protein>
    <submittedName>
        <fullName evidence="4">Uncharacterized protein</fullName>
    </submittedName>
</protein>
<evidence type="ECO:0000256" key="1">
    <source>
        <dbReference type="ARBA" id="ARBA00022737"/>
    </source>
</evidence>
<dbReference type="AlphaFoldDB" id="X6M0J1"/>
<keyword evidence="5" id="KW-1185">Reference proteome</keyword>
<evidence type="ECO:0000256" key="3">
    <source>
        <dbReference type="PROSITE-ProRule" id="PRU00339"/>
    </source>
</evidence>
<feature type="non-terminal residue" evidence="4">
    <location>
        <position position="698"/>
    </location>
</feature>
<sequence>MSKIVNKKGEQEKKREKELLDMPFQASIRIENKICEVALTSSSLENLIASDKPVNSLAEWKKLHFMEKTDEEMDEIESNEEAEPIEWDKNKQWNKANKEALSMYGGLVQDGLGGVVIISTNLSQFAKPNDRWFFQDIPFTKMINSNKYLKEKKECPPYTIYLFRSNRFIFDNITIDGCVYVANCVIDVIGHFHITQYLIRSKQTCIRYAFQQYISTIRTPINADKFAQRIRNSYKNSTSNRILSLIRFLICYGLQIYEYFNWLGDAYVARGEYNKAIEYFKKSLAIRLAKLGPNHIDIGTLYYALGISYNERGKCGKAYEYLKEAWKIRLKHLGSRHSDVITSYDCLGRIYYREAKYNKAYKYHIKALQNFSEKTHKNPRKVALCYNHLGNVYYGKGSYGEAIKSYKNYLKIVLEKFGTNHAELAMPFNNLGVVYFERGQYAISISYHQMALDIRLKKFGRKHPATAKSLNELGLVWIKGKKQIKKAKEYIDEALEILINDKSGNFDLDLAKSYDVLGLILEKKGTNEEAIQYFEKSLKIKLKKLNNNHPCISWSFHYLASAFKNKNELSQSIKHGEKALKLRLRKLDCNHPDIGESYDLLGDIHFVKRDKTKTTEYYKNAIKIFTEIFGKQHPKTQDMMLKLEKINGEKNVKWWEERAENDKIEIVQQFESLPRSVFRTWLLNQRKGNNNLNHEDIP</sequence>
<dbReference type="PANTHER" id="PTHR45641:SF1">
    <property type="entry name" value="AAA+ ATPASE DOMAIN-CONTAINING PROTEIN"/>
    <property type="match status" value="1"/>
</dbReference>
<evidence type="ECO:0000313" key="5">
    <source>
        <dbReference type="Proteomes" id="UP000023152"/>
    </source>
</evidence>
<organism evidence="4 5">
    <name type="scientific">Reticulomyxa filosa</name>
    <dbReference type="NCBI Taxonomy" id="46433"/>
    <lineage>
        <taxon>Eukaryota</taxon>
        <taxon>Sar</taxon>
        <taxon>Rhizaria</taxon>
        <taxon>Retaria</taxon>
        <taxon>Foraminifera</taxon>
        <taxon>Monothalamids</taxon>
        <taxon>Reticulomyxidae</taxon>
        <taxon>Reticulomyxa</taxon>
    </lineage>
</organism>
<dbReference type="SUPFAM" id="SSF48452">
    <property type="entry name" value="TPR-like"/>
    <property type="match status" value="2"/>
</dbReference>
<name>X6M0J1_RETFI</name>
<dbReference type="Proteomes" id="UP000023152">
    <property type="component" value="Unassembled WGS sequence"/>
</dbReference>
<evidence type="ECO:0000313" key="4">
    <source>
        <dbReference type="EMBL" id="ETO07141.1"/>
    </source>
</evidence>